<dbReference type="EMBL" id="KV896176">
    <property type="protein sequence ID" value="OON16954.1"/>
    <property type="molecule type" value="Genomic_DNA"/>
</dbReference>
<gene>
    <name evidence="1" type="ORF">X801_07215</name>
</gene>
<protein>
    <recommendedName>
        <fullName evidence="3">MD-2-related lipid-recognition domain-containing protein</fullName>
    </recommendedName>
</protein>
<evidence type="ECO:0000313" key="2">
    <source>
        <dbReference type="Proteomes" id="UP000243686"/>
    </source>
</evidence>
<keyword evidence="2" id="KW-1185">Reference proteome</keyword>
<feature type="non-terminal residue" evidence="1">
    <location>
        <position position="155"/>
    </location>
</feature>
<reference evidence="1 2" key="1">
    <citation type="submission" date="2015-03" db="EMBL/GenBank/DDBJ databases">
        <title>Draft genome of the nematode, Opisthorchis viverrini.</title>
        <authorList>
            <person name="Mitreva M."/>
        </authorList>
    </citation>
    <scope>NUCLEOTIDE SEQUENCE [LARGE SCALE GENOMIC DNA]</scope>
    <source>
        <strain evidence="1">Khon Kaen</strain>
    </source>
</reference>
<dbReference type="AlphaFoldDB" id="A0A1S8WRF9"/>
<organism evidence="1 2">
    <name type="scientific">Opisthorchis viverrini</name>
    <name type="common">Southeast Asian liver fluke</name>
    <dbReference type="NCBI Taxonomy" id="6198"/>
    <lineage>
        <taxon>Eukaryota</taxon>
        <taxon>Metazoa</taxon>
        <taxon>Spiralia</taxon>
        <taxon>Lophotrochozoa</taxon>
        <taxon>Platyhelminthes</taxon>
        <taxon>Trematoda</taxon>
        <taxon>Digenea</taxon>
        <taxon>Opisthorchiida</taxon>
        <taxon>Opisthorchiata</taxon>
        <taxon>Opisthorchiidae</taxon>
        <taxon>Opisthorchis</taxon>
    </lineage>
</organism>
<sequence length="155" mass="17658">ESTRSLGQAELHSIIWGVAVPFALDTPEICGDVQPNCPLRPRDRCTYKKSIYIASTHSRKILIHWAGRLDFRYMPLLCGSTVQIKSVKMKPCKLIPCELTKSGKDTIQIKFQAVNDFAEKCSPTFVEILEKPHTDVFSSEMRISRQHKELLKLNL</sequence>
<name>A0A1S8WRF9_OPIVI</name>
<evidence type="ECO:0008006" key="3">
    <source>
        <dbReference type="Google" id="ProtNLM"/>
    </source>
</evidence>
<dbReference type="Proteomes" id="UP000243686">
    <property type="component" value="Unassembled WGS sequence"/>
</dbReference>
<feature type="non-terminal residue" evidence="1">
    <location>
        <position position="1"/>
    </location>
</feature>
<accession>A0A1S8WRF9</accession>
<dbReference type="Gene3D" id="2.60.40.770">
    <property type="match status" value="1"/>
</dbReference>
<evidence type="ECO:0000313" key="1">
    <source>
        <dbReference type="EMBL" id="OON16954.1"/>
    </source>
</evidence>
<proteinExistence type="predicted"/>